<protein>
    <submittedName>
        <fullName evidence="1">Uncharacterized protein</fullName>
    </submittedName>
</protein>
<name>A0A0B4XI82_9HYPH</name>
<geneLocation type="plasmid" evidence="1 2">
    <name>pRgalR602c</name>
</geneLocation>
<keyword evidence="2" id="KW-1185">Reference proteome</keyword>
<keyword evidence="1" id="KW-0614">Plasmid</keyword>
<gene>
    <name evidence="1" type="ORF">RGR602_PC02279</name>
</gene>
<dbReference type="HOGENOM" id="CLU_2976191_0_0_5"/>
<dbReference type="KEGG" id="rga:RGR602_PC02279"/>
<proteinExistence type="predicted"/>
<dbReference type="EMBL" id="CP006880">
    <property type="protein sequence ID" value="AJD46298.1"/>
    <property type="molecule type" value="Genomic_DNA"/>
</dbReference>
<evidence type="ECO:0000313" key="2">
    <source>
        <dbReference type="Proteomes" id="UP000031368"/>
    </source>
</evidence>
<dbReference type="Proteomes" id="UP000031368">
    <property type="component" value="Plasmid pRgalR602c"/>
</dbReference>
<organism evidence="1 2">
    <name type="scientific">Rhizobium gallicum bv. gallicum R602sp</name>
    <dbReference type="NCBI Taxonomy" id="1041138"/>
    <lineage>
        <taxon>Bacteria</taxon>
        <taxon>Pseudomonadati</taxon>
        <taxon>Pseudomonadota</taxon>
        <taxon>Alphaproteobacteria</taxon>
        <taxon>Hyphomicrobiales</taxon>
        <taxon>Rhizobiaceae</taxon>
        <taxon>Rhizobium/Agrobacterium group</taxon>
        <taxon>Rhizobium</taxon>
    </lineage>
</organism>
<accession>A0A0B4XI82</accession>
<evidence type="ECO:0000313" key="1">
    <source>
        <dbReference type="EMBL" id="AJD46298.1"/>
    </source>
</evidence>
<dbReference type="AlphaFoldDB" id="A0A0B4XI82"/>
<reference evidence="1 2" key="1">
    <citation type="submission" date="2013-11" db="EMBL/GenBank/DDBJ databases">
        <title>Complete genome sequence of Rhizobium gallicum bv. gallicum R602.</title>
        <authorList>
            <person name="Bustos P."/>
            <person name="Santamaria R.I."/>
            <person name="Lozano L."/>
            <person name="Acosta J.L."/>
            <person name="Ormeno-Orrillo E."/>
            <person name="Rogel M.A."/>
            <person name="Romero D."/>
            <person name="Cevallos M.A."/>
            <person name="Martinez-Romero E."/>
            <person name="Gonzalez V."/>
        </authorList>
    </citation>
    <scope>NUCLEOTIDE SEQUENCE [LARGE SCALE GENOMIC DNA]</scope>
    <source>
        <strain evidence="1 2">R602</strain>
        <plasmid evidence="1 2">pRgalR602c</plasmid>
    </source>
</reference>
<sequence>MFLLMVTKSGLFGSWPGAAASPSSFLQLRDNVMHFYPLGMNRERNKTLLHWLQKSSAD</sequence>